<organism evidence="7 8">
    <name type="scientific">Vibrio harveyi</name>
    <name type="common">Beneckea harveyi</name>
    <dbReference type="NCBI Taxonomy" id="669"/>
    <lineage>
        <taxon>Bacteria</taxon>
        <taxon>Pseudomonadati</taxon>
        <taxon>Pseudomonadota</taxon>
        <taxon>Gammaproteobacteria</taxon>
        <taxon>Vibrionales</taxon>
        <taxon>Vibrionaceae</taxon>
        <taxon>Vibrio</taxon>
    </lineage>
</organism>
<dbReference type="Gene3D" id="3.40.190.10">
    <property type="entry name" value="Periplasmic binding protein-like II"/>
    <property type="match status" value="1"/>
</dbReference>
<dbReference type="Pfam" id="PF00496">
    <property type="entry name" value="SBP_bac_5"/>
    <property type="match status" value="1"/>
</dbReference>
<dbReference type="GO" id="GO:0030288">
    <property type="term" value="C:outer membrane-bounded periplasmic space"/>
    <property type="evidence" value="ECO:0007669"/>
    <property type="project" value="UniProtKB-ARBA"/>
</dbReference>
<name>A0A8B3DFE7_VIBHA</name>
<evidence type="ECO:0000256" key="5">
    <source>
        <dbReference type="SAM" id="SignalP"/>
    </source>
</evidence>
<keyword evidence="4 5" id="KW-0732">Signal</keyword>
<sequence>MQKYIHSLLVLLLVTTFSAHSDEVKTFKFSDSGTPTTFDPAQSSTSYSNTIVTAVYDTLYEYKYLKRPYELKPNLATAMPKVSKDGLTYTIKIKPGVHFIDDAAFVNGKGREVHASDFVYSIKRHFDPKSRSQGAWLWADKLVGMKEWKNNGANYSQVIEGVKALDDYTIQIKLTKPYPQLTYTLAMGFAAIVPKEAVEKYGREFATHPVGSGPFKLVSHNSTKTILVRNEQYRDETFDLVKEGYDPAIHGATGIKELQGKKLPIVDRVEANWIKQSSARWNSFTKGNEIVNTALQNDMLDEVLESRDPVKLRPEYAEKYNFRVSTELGYVYNSFNFDDDYFGHSDNPITNAQNKALRCAIIKSFDWPRRISRFYLGMGHAFPGHIIPGTDGYDPNIDTDSITQDIAGAQKLLKDNGWNAKTLPVLTYPSVSSVLAKQFFEQFRGNLVKIGYPKNKIKFKAYATFGDFSRDIKNSKTQIIPMAWSLDYPDAQNTLQLFYGPNRSPGSNSANYANPKYDALYVQASEMQPSAERSAIYQQMNQILIDDCASISGFSRTGVSLWHKNAIMWPERNILGNYFKYVDIR</sequence>
<dbReference type="InterPro" id="IPR030678">
    <property type="entry name" value="Peptide/Ni-bd"/>
</dbReference>
<dbReference type="Gene3D" id="3.10.105.10">
    <property type="entry name" value="Dipeptide-binding Protein, Domain 3"/>
    <property type="match status" value="1"/>
</dbReference>
<dbReference type="GO" id="GO:1904680">
    <property type="term" value="F:peptide transmembrane transporter activity"/>
    <property type="evidence" value="ECO:0007669"/>
    <property type="project" value="TreeGrafter"/>
</dbReference>
<evidence type="ECO:0000256" key="2">
    <source>
        <dbReference type="ARBA" id="ARBA00005695"/>
    </source>
</evidence>
<evidence type="ECO:0000256" key="3">
    <source>
        <dbReference type="ARBA" id="ARBA00022448"/>
    </source>
</evidence>
<dbReference type="InterPro" id="IPR000914">
    <property type="entry name" value="SBP_5_dom"/>
</dbReference>
<protein>
    <recommendedName>
        <fullName evidence="6">Solute-binding protein family 5 domain-containing protein</fullName>
    </recommendedName>
</protein>
<gene>
    <name evidence="7" type="ORF">DS957_018420</name>
</gene>
<proteinExistence type="inferred from homology"/>
<evidence type="ECO:0000313" key="7">
    <source>
        <dbReference type="EMBL" id="RIW09407.1"/>
    </source>
</evidence>
<dbReference type="SUPFAM" id="SSF53850">
    <property type="entry name" value="Periplasmic binding protein-like II"/>
    <property type="match status" value="1"/>
</dbReference>
<evidence type="ECO:0000259" key="6">
    <source>
        <dbReference type="Pfam" id="PF00496"/>
    </source>
</evidence>
<evidence type="ECO:0000313" key="8">
    <source>
        <dbReference type="Proteomes" id="UP000253437"/>
    </source>
</evidence>
<feature type="signal peptide" evidence="5">
    <location>
        <begin position="1"/>
        <end position="21"/>
    </location>
</feature>
<feature type="chain" id="PRO_5033012769" description="Solute-binding protein family 5 domain-containing protein" evidence="5">
    <location>
        <begin position="22"/>
        <end position="585"/>
    </location>
</feature>
<comment type="caution">
    <text evidence="7">The sequence shown here is derived from an EMBL/GenBank/DDBJ whole genome shotgun (WGS) entry which is preliminary data.</text>
</comment>
<dbReference type="Proteomes" id="UP000253437">
    <property type="component" value="Unassembled WGS sequence"/>
</dbReference>
<dbReference type="PANTHER" id="PTHR30290">
    <property type="entry name" value="PERIPLASMIC BINDING COMPONENT OF ABC TRANSPORTER"/>
    <property type="match status" value="1"/>
</dbReference>
<dbReference type="AlphaFoldDB" id="A0A8B3DFE7"/>
<evidence type="ECO:0000256" key="4">
    <source>
        <dbReference type="ARBA" id="ARBA00022729"/>
    </source>
</evidence>
<dbReference type="EMBL" id="QOUW02000084">
    <property type="protein sequence ID" value="RIW09407.1"/>
    <property type="molecule type" value="Genomic_DNA"/>
</dbReference>
<dbReference type="GO" id="GO:0015833">
    <property type="term" value="P:peptide transport"/>
    <property type="evidence" value="ECO:0007669"/>
    <property type="project" value="TreeGrafter"/>
</dbReference>
<dbReference type="PIRSF" id="PIRSF002741">
    <property type="entry name" value="MppA"/>
    <property type="match status" value="1"/>
</dbReference>
<dbReference type="RefSeq" id="WP_050937075.1">
    <property type="nucleotide sequence ID" value="NZ_AP031615.1"/>
</dbReference>
<evidence type="ECO:0000256" key="1">
    <source>
        <dbReference type="ARBA" id="ARBA00004196"/>
    </source>
</evidence>
<comment type="subcellular location">
    <subcellularLocation>
        <location evidence="1">Cell envelope</location>
    </subcellularLocation>
</comment>
<feature type="domain" description="Solute-binding protein family 5" evidence="6">
    <location>
        <begin position="70"/>
        <end position="504"/>
    </location>
</feature>
<dbReference type="GO" id="GO:0043190">
    <property type="term" value="C:ATP-binding cassette (ABC) transporter complex"/>
    <property type="evidence" value="ECO:0007669"/>
    <property type="project" value="InterPro"/>
</dbReference>
<accession>A0A8B3DFE7</accession>
<dbReference type="InterPro" id="IPR039424">
    <property type="entry name" value="SBP_5"/>
</dbReference>
<reference evidence="7 8" key="1">
    <citation type="submission" date="2018-08" db="EMBL/GenBank/DDBJ databases">
        <title>Vibrio harveyi strains pathogenic to white snook Centropomus viridis Lockington (1877) and potential probiotic bacteria.</title>
        <authorList>
            <person name="Soto-Rodriguez S."/>
            <person name="Gomez-Gil B."/>
            <person name="Lozano-Olvera R."/>
        </authorList>
    </citation>
    <scope>NUCLEOTIDE SEQUENCE [LARGE SCALE GENOMIC DNA]</scope>
    <source>
        <strain evidence="7 8">CAIM 1508</strain>
    </source>
</reference>
<dbReference type="PANTHER" id="PTHR30290:SF10">
    <property type="entry name" value="PERIPLASMIC OLIGOPEPTIDE-BINDING PROTEIN-RELATED"/>
    <property type="match status" value="1"/>
</dbReference>
<keyword evidence="3" id="KW-0813">Transport</keyword>
<comment type="similarity">
    <text evidence="2">Belongs to the bacterial solute-binding protein 5 family.</text>
</comment>